<dbReference type="InterPro" id="IPR000829">
    <property type="entry name" value="DAGK"/>
</dbReference>
<organism evidence="25 26">
    <name type="scientific">Pseudochrobactrum saccharolyticum</name>
    <dbReference type="NCBI Taxonomy" id="354352"/>
    <lineage>
        <taxon>Bacteria</taxon>
        <taxon>Pseudomonadati</taxon>
        <taxon>Pseudomonadota</taxon>
        <taxon>Alphaproteobacteria</taxon>
        <taxon>Hyphomicrobiales</taxon>
        <taxon>Brucellaceae</taxon>
        <taxon>Pseudochrobactrum</taxon>
    </lineage>
</organism>
<comment type="similarity">
    <text evidence="2 24">Belongs to the bacterial diacylglycerol kinase family.</text>
</comment>
<evidence type="ECO:0000256" key="14">
    <source>
        <dbReference type="ARBA" id="ARBA00022842"/>
    </source>
</evidence>
<dbReference type="GO" id="GO:0004143">
    <property type="term" value="F:ATP-dependent diacylglycerol kinase activity"/>
    <property type="evidence" value="ECO:0007669"/>
    <property type="project" value="UniProtKB-EC"/>
</dbReference>
<keyword evidence="26" id="KW-1185">Reference proteome</keyword>
<gene>
    <name evidence="25" type="ORF">HNQ68_001239</name>
</gene>
<dbReference type="Proteomes" id="UP000531231">
    <property type="component" value="Unassembled WGS sequence"/>
</dbReference>
<feature type="transmembrane region" description="Helical" evidence="24">
    <location>
        <begin position="90"/>
        <end position="111"/>
    </location>
</feature>
<keyword evidence="12 24" id="KW-0418">Kinase</keyword>
<evidence type="ECO:0000313" key="25">
    <source>
        <dbReference type="EMBL" id="MBB5090715.1"/>
    </source>
</evidence>
<evidence type="ECO:0000313" key="26">
    <source>
        <dbReference type="Proteomes" id="UP000531231"/>
    </source>
</evidence>
<dbReference type="GO" id="GO:0005886">
    <property type="term" value="C:plasma membrane"/>
    <property type="evidence" value="ECO:0007669"/>
    <property type="project" value="UniProtKB-SubCell"/>
</dbReference>
<keyword evidence="5" id="KW-1003">Cell membrane</keyword>
<feature type="binding site" evidence="22">
    <location>
        <position position="70"/>
    </location>
    <ligand>
        <name>ATP</name>
        <dbReference type="ChEBI" id="CHEBI:30616"/>
    </ligand>
</feature>
<keyword evidence="9 24" id="KW-0812">Transmembrane</keyword>
<keyword evidence="7 24" id="KW-0997">Cell inner membrane</keyword>
<evidence type="ECO:0000256" key="10">
    <source>
        <dbReference type="ARBA" id="ARBA00022723"/>
    </source>
</evidence>
<keyword evidence="16 24" id="KW-0443">Lipid metabolism</keyword>
<evidence type="ECO:0000256" key="16">
    <source>
        <dbReference type="ARBA" id="ARBA00023098"/>
    </source>
</evidence>
<dbReference type="AlphaFoldDB" id="A0A7W8AK28"/>
<evidence type="ECO:0000256" key="18">
    <source>
        <dbReference type="ARBA" id="ARBA00023209"/>
    </source>
</evidence>
<dbReference type="InterPro" id="IPR036945">
    <property type="entry name" value="DAGK_sf"/>
</dbReference>
<feature type="binding site" evidence="21">
    <location>
        <position position="3"/>
    </location>
    <ligand>
        <name>substrate</name>
    </ligand>
</feature>
<sequence>MERIFKAFINSMRSLNHLARHEKPVQQELLLLLVSLPVAWFVAADMAAYLLLVGAVLFLLLVEVINTSVEATCNAISRDFKKDIQIAKDAGSLAVLIASIMCATIWIYHLWPLVRPLIFSA</sequence>
<evidence type="ECO:0000256" key="13">
    <source>
        <dbReference type="ARBA" id="ARBA00022840"/>
    </source>
</evidence>
<evidence type="ECO:0000256" key="15">
    <source>
        <dbReference type="ARBA" id="ARBA00022989"/>
    </source>
</evidence>
<feature type="binding site" evidence="21">
    <location>
        <begin position="106"/>
        <end position="111"/>
    </location>
    <ligand>
        <name>substrate</name>
    </ligand>
</feature>
<evidence type="ECO:0000256" key="7">
    <source>
        <dbReference type="ARBA" id="ARBA00022519"/>
    </source>
</evidence>
<feature type="active site" description="Proton acceptor" evidence="20">
    <location>
        <position position="63"/>
    </location>
</feature>
<keyword evidence="8 24" id="KW-0808">Transferase</keyword>
<comment type="catalytic activity">
    <reaction evidence="24">
        <text>a 1,2-diacyl-sn-glycerol + ATP = a 1,2-diacyl-sn-glycero-3-phosphate + ADP + H(+)</text>
        <dbReference type="Rhea" id="RHEA:10272"/>
        <dbReference type="ChEBI" id="CHEBI:15378"/>
        <dbReference type="ChEBI" id="CHEBI:17815"/>
        <dbReference type="ChEBI" id="CHEBI:30616"/>
        <dbReference type="ChEBI" id="CHEBI:58608"/>
        <dbReference type="ChEBI" id="CHEBI:456216"/>
        <dbReference type="EC" id="2.7.1.107"/>
    </reaction>
</comment>
<dbReference type="PANTHER" id="PTHR34299:SF1">
    <property type="entry name" value="DIACYLGLYCEROL KINASE"/>
    <property type="match status" value="1"/>
</dbReference>
<dbReference type="GO" id="GO:0006654">
    <property type="term" value="P:phosphatidic acid biosynthetic process"/>
    <property type="evidence" value="ECO:0007669"/>
    <property type="project" value="InterPro"/>
</dbReference>
<evidence type="ECO:0000256" key="24">
    <source>
        <dbReference type="RuleBase" id="RU363065"/>
    </source>
</evidence>
<comment type="function">
    <text evidence="24">Catalyzes the ATP-dependent phosphorylation of sn-l,2-diacylglycerol (DAG) to phosphatidic acid. Involved in the recycling of diacylglycerol produced as a by-product during membrane-derived oligosaccharide (MDO) biosynthesis.</text>
</comment>
<proteinExistence type="inferred from homology"/>
<dbReference type="RefSeq" id="WP_028233502.1">
    <property type="nucleotide sequence ID" value="NZ_JACHIL010000002.1"/>
</dbReference>
<feature type="binding site" evidence="22">
    <location>
        <position position="22"/>
    </location>
    <ligand>
        <name>ATP</name>
        <dbReference type="ChEBI" id="CHEBI:30616"/>
    </ligand>
</feature>
<evidence type="ECO:0000256" key="11">
    <source>
        <dbReference type="ARBA" id="ARBA00022741"/>
    </source>
</evidence>
<accession>A0A7W8AK28</accession>
<feature type="transmembrane region" description="Helical" evidence="24">
    <location>
        <begin position="49"/>
        <end position="69"/>
    </location>
</feature>
<dbReference type="Gene3D" id="1.10.287.3610">
    <property type="match status" value="1"/>
</dbReference>
<comment type="subcellular location">
    <subcellularLocation>
        <location evidence="1 24">Cell inner membrane</location>
        <topology evidence="1 24">Multi-pass membrane protein</topology>
    </subcellularLocation>
</comment>
<evidence type="ECO:0000256" key="6">
    <source>
        <dbReference type="ARBA" id="ARBA00022516"/>
    </source>
</evidence>
<dbReference type="Pfam" id="PF01219">
    <property type="entry name" value="DAGK_prokar"/>
    <property type="match status" value="1"/>
</dbReference>
<evidence type="ECO:0000256" key="3">
    <source>
        <dbReference type="ARBA" id="ARBA00012133"/>
    </source>
</evidence>
<feature type="binding site" evidence="23">
    <location>
        <position position="70"/>
    </location>
    <ligand>
        <name>a divalent metal cation</name>
        <dbReference type="ChEBI" id="CHEBI:60240"/>
    </ligand>
</feature>
<feature type="binding site" evidence="23">
    <location>
        <position position="22"/>
    </location>
    <ligand>
        <name>a divalent metal cation</name>
        <dbReference type="ChEBI" id="CHEBI:60240"/>
    </ligand>
</feature>
<keyword evidence="10 23" id="KW-0479">Metal-binding</keyword>
<dbReference type="PANTHER" id="PTHR34299">
    <property type="entry name" value="DIACYLGLYCEROL KINASE"/>
    <property type="match status" value="1"/>
</dbReference>
<evidence type="ECO:0000256" key="2">
    <source>
        <dbReference type="ARBA" id="ARBA00005967"/>
    </source>
</evidence>
<evidence type="ECO:0000256" key="12">
    <source>
        <dbReference type="ARBA" id="ARBA00022777"/>
    </source>
</evidence>
<keyword evidence="17 24" id="KW-0472">Membrane</keyword>
<protein>
    <recommendedName>
        <fullName evidence="4 24">Diacylglycerol kinase</fullName>
        <ecNumber evidence="3 24">2.7.1.107</ecNumber>
    </recommendedName>
</protein>
<keyword evidence="6" id="KW-0444">Lipid biosynthesis</keyword>
<keyword evidence="19 24" id="KW-1208">Phospholipid metabolism</keyword>
<reference evidence="25 26" key="1">
    <citation type="submission" date="2020-08" db="EMBL/GenBank/DDBJ databases">
        <title>Genomic Encyclopedia of Type Strains, Phase IV (KMG-IV): sequencing the most valuable type-strain genomes for metagenomic binning, comparative biology and taxonomic classification.</title>
        <authorList>
            <person name="Goeker M."/>
        </authorList>
    </citation>
    <scope>NUCLEOTIDE SEQUENCE [LARGE SCALE GENOMIC DNA]</scope>
    <source>
        <strain evidence="25 26">DSM 25620</strain>
    </source>
</reference>
<dbReference type="GO" id="GO:0005524">
    <property type="term" value="F:ATP binding"/>
    <property type="evidence" value="ECO:0007669"/>
    <property type="project" value="UniProtKB-KW"/>
</dbReference>
<feature type="binding site" evidence="21">
    <location>
        <position position="63"/>
    </location>
    <ligand>
        <name>substrate</name>
    </ligand>
</feature>
<dbReference type="CDD" id="cd14264">
    <property type="entry name" value="DAGK_IM"/>
    <property type="match status" value="1"/>
</dbReference>
<keyword evidence="13 22" id="KW-0067">ATP-binding</keyword>
<evidence type="ECO:0000256" key="1">
    <source>
        <dbReference type="ARBA" id="ARBA00004429"/>
    </source>
</evidence>
<feature type="binding site" evidence="22">
    <location>
        <position position="3"/>
    </location>
    <ligand>
        <name>ATP</name>
        <dbReference type="ChEBI" id="CHEBI:30616"/>
    </ligand>
</feature>
<keyword evidence="11 22" id="KW-0547">Nucleotide-binding</keyword>
<evidence type="ECO:0000256" key="5">
    <source>
        <dbReference type="ARBA" id="ARBA00022475"/>
    </source>
</evidence>
<evidence type="ECO:0000256" key="22">
    <source>
        <dbReference type="PIRSR" id="PIRSR600829-3"/>
    </source>
</evidence>
<dbReference type="EMBL" id="JACHIL010000002">
    <property type="protein sequence ID" value="MBB5090715.1"/>
    <property type="molecule type" value="Genomic_DNA"/>
</dbReference>
<name>A0A7W8AK28_9HYPH</name>
<evidence type="ECO:0000256" key="4">
    <source>
        <dbReference type="ARBA" id="ARBA00017575"/>
    </source>
</evidence>
<evidence type="ECO:0000256" key="9">
    <source>
        <dbReference type="ARBA" id="ARBA00022692"/>
    </source>
</evidence>
<feature type="binding site" evidence="22">
    <location>
        <begin position="88"/>
        <end position="89"/>
    </location>
    <ligand>
        <name>ATP</name>
        <dbReference type="ChEBI" id="CHEBI:30616"/>
    </ligand>
</feature>
<evidence type="ECO:0000256" key="19">
    <source>
        <dbReference type="ARBA" id="ARBA00023264"/>
    </source>
</evidence>
<evidence type="ECO:0000256" key="23">
    <source>
        <dbReference type="PIRSR" id="PIRSR600829-4"/>
    </source>
</evidence>
<keyword evidence="15 24" id="KW-1133">Transmembrane helix</keyword>
<dbReference type="InterPro" id="IPR033718">
    <property type="entry name" value="DAGK_prok"/>
</dbReference>
<dbReference type="GO" id="GO:0046872">
    <property type="term" value="F:metal ion binding"/>
    <property type="evidence" value="ECO:0007669"/>
    <property type="project" value="UniProtKB-KW"/>
</dbReference>
<feature type="binding site" evidence="21">
    <location>
        <position position="92"/>
    </location>
    <ligand>
        <name>substrate</name>
    </ligand>
</feature>
<feature type="transmembrane region" description="Helical" evidence="24">
    <location>
        <begin position="25"/>
        <end position="43"/>
    </location>
</feature>
<keyword evidence="18" id="KW-0594">Phospholipid biosynthesis</keyword>
<comment type="cofactor">
    <cofactor evidence="23">
        <name>Mg(2+)</name>
        <dbReference type="ChEBI" id="CHEBI:18420"/>
    </cofactor>
    <text evidence="23">Mn(2+), Zn(2+), Cd(2+) and Co(2+) support activity to lesser extents.</text>
</comment>
<evidence type="ECO:0000256" key="8">
    <source>
        <dbReference type="ARBA" id="ARBA00022679"/>
    </source>
</evidence>
<evidence type="ECO:0000256" key="21">
    <source>
        <dbReference type="PIRSR" id="PIRSR600829-2"/>
    </source>
</evidence>
<evidence type="ECO:0000256" key="20">
    <source>
        <dbReference type="PIRSR" id="PIRSR600829-1"/>
    </source>
</evidence>
<keyword evidence="14 23" id="KW-0460">Magnesium</keyword>
<evidence type="ECO:0000256" key="17">
    <source>
        <dbReference type="ARBA" id="ARBA00023136"/>
    </source>
</evidence>
<dbReference type="EC" id="2.7.1.107" evidence="3 24"/>
<comment type="caution">
    <text evidence="25">The sequence shown here is derived from an EMBL/GenBank/DDBJ whole genome shotgun (WGS) entry which is preliminary data.</text>
</comment>